<name>A0AAW1T3K1_9CHLO</name>
<dbReference type="InterPro" id="IPR039261">
    <property type="entry name" value="FNR_nucleotide-bd"/>
</dbReference>
<dbReference type="Gene3D" id="2.40.30.10">
    <property type="entry name" value="Translation factors"/>
    <property type="match status" value="1"/>
</dbReference>
<dbReference type="PROSITE" id="PS51384">
    <property type="entry name" value="FAD_FR"/>
    <property type="match status" value="1"/>
</dbReference>
<evidence type="ECO:0000256" key="1">
    <source>
        <dbReference type="ARBA" id="ARBA00023002"/>
    </source>
</evidence>
<feature type="domain" description="FAD-binding FR-type" evidence="4">
    <location>
        <begin position="95"/>
        <end position="245"/>
    </location>
</feature>
<feature type="transmembrane region" description="Helical" evidence="3">
    <location>
        <begin position="20"/>
        <end position="39"/>
    </location>
</feature>
<dbReference type="SUPFAM" id="SSF63380">
    <property type="entry name" value="Riboflavin synthase domain-like"/>
    <property type="match status" value="1"/>
</dbReference>
<evidence type="ECO:0000313" key="6">
    <source>
        <dbReference type="Proteomes" id="UP001485043"/>
    </source>
</evidence>
<dbReference type="InterPro" id="IPR050369">
    <property type="entry name" value="RBOH/FRE"/>
</dbReference>
<dbReference type="SUPFAM" id="SSF52343">
    <property type="entry name" value="Ferredoxin reductase-like, C-terminal NADP-linked domain"/>
    <property type="match status" value="1"/>
</dbReference>
<dbReference type="InterPro" id="IPR013121">
    <property type="entry name" value="Fe_red_NAD-bd_6"/>
</dbReference>
<dbReference type="CDD" id="cd06186">
    <property type="entry name" value="NOX_Duox_like_FAD_NADP"/>
    <property type="match status" value="1"/>
</dbReference>
<keyword evidence="3" id="KW-0472">Membrane</keyword>
<dbReference type="Pfam" id="PF08022">
    <property type="entry name" value="FAD_binding_8"/>
    <property type="match status" value="1"/>
</dbReference>
<proteinExistence type="predicted"/>
<feature type="region of interest" description="Disordered" evidence="2">
    <location>
        <begin position="197"/>
        <end position="227"/>
    </location>
</feature>
<dbReference type="PANTHER" id="PTHR11972:SF153">
    <property type="entry name" value="SUPEROXIDE-GENERATING NADPH OXIDASE HEAVY CHAIN SUBUNIT A"/>
    <property type="match status" value="1"/>
</dbReference>
<dbReference type="Gene3D" id="3.40.50.80">
    <property type="entry name" value="Nucleotide-binding domain of ferredoxin-NADP reductase (FNR) module"/>
    <property type="match status" value="1"/>
</dbReference>
<organism evidence="5 6">
    <name type="scientific">Apatococcus fuscideae</name>
    <dbReference type="NCBI Taxonomy" id="2026836"/>
    <lineage>
        <taxon>Eukaryota</taxon>
        <taxon>Viridiplantae</taxon>
        <taxon>Chlorophyta</taxon>
        <taxon>core chlorophytes</taxon>
        <taxon>Trebouxiophyceae</taxon>
        <taxon>Chlorellales</taxon>
        <taxon>Chlorellaceae</taxon>
        <taxon>Apatococcus</taxon>
    </lineage>
</organism>
<dbReference type="GO" id="GO:0005886">
    <property type="term" value="C:plasma membrane"/>
    <property type="evidence" value="ECO:0007669"/>
    <property type="project" value="TreeGrafter"/>
</dbReference>
<dbReference type="InterPro" id="IPR017938">
    <property type="entry name" value="Riboflavin_synthase-like_b-brl"/>
</dbReference>
<evidence type="ECO:0000256" key="3">
    <source>
        <dbReference type="SAM" id="Phobius"/>
    </source>
</evidence>
<dbReference type="Proteomes" id="UP001485043">
    <property type="component" value="Unassembled WGS sequence"/>
</dbReference>
<gene>
    <name evidence="5" type="ORF">WJX84_007627</name>
</gene>
<dbReference type="InterPro" id="IPR017927">
    <property type="entry name" value="FAD-bd_FR_type"/>
</dbReference>
<dbReference type="EMBL" id="JALJOV010000457">
    <property type="protein sequence ID" value="KAK9863557.1"/>
    <property type="molecule type" value="Genomic_DNA"/>
</dbReference>
<accession>A0AAW1T3K1</accession>
<evidence type="ECO:0000259" key="4">
    <source>
        <dbReference type="PROSITE" id="PS51384"/>
    </source>
</evidence>
<comment type="caution">
    <text evidence="5">The sequence shown here is derived from an EMBL/GenBank/DDBJ whole genome shotgun (WGS) entry which is preliminary data.</text>
</comment>
<sequence>MEYVLAHQRSIFNRYLNNFSWFYITHMTMTVTFITLLIIHPWPGKRSLPASRRQLNCTAPAMSNGGTALHGTTWMYLCAGVTVYAVERILRSWRCGPWNVRLSAVRLHPGNVFELRLVNPRRTRQHMARRFRFVPGQYCYINIPEISVMEWHPFSLTSSPYDDFISFHIEAAGDWTKALQSIICALIDGGAECAGDSQFSPLSPGHSRPGQQASAEVPPDSHRTECAVHSSQALSNGPHESLQPRAFTASAEIVELQDAATRPPRLKPPKISLDGPFGAPGQHYRHYEVLLLVGSGVGITPFSSVLRTLVAESRQAKCHSCGKVNKKLFAPRQVYFYWVTKEQRAPMWLRTTLEAIRNDPLYTEFLEIHVHFTGAAQSDDLCANIVKVAQDLYHREHGIDILSGCRLPLPVAFGRPDWDRVFPRVCQRHPGQLIGTFYCGGNPVLARTLKGLSRTYSKARPAEATENLAGHFPAVRIGHHDDAQLRPYAGHKDVVKKTKFDFYKEIF</sequence>
<dbReference type="GO" id="GO:0016491">
    <property type="term" value="F:oxidoreductase activity"/>
    <property type="evidence" value="ECO:0007669"/>
    <property type="project" value="UniProtKB-KW"/>
</dbReference>
<dbReference type="InterPro" id="IPR013112">
    <property type="entry name" value="FAD-bd_8"/>
</dbReference>
<dbReference type="AlphaFoldDB" id="A0AAW1T3K1"/>
<keyword evidence="1" id="KW-0560">Oxidoreductase</keyword>
<evidence type="ECO:0000256" key="2">
    <source>
        <dbReference type="SAM" id="MobiDB-lite"/>
    </source>
</evidence>
<protein>
    <recommendedName>
        <fullName evidence="4">FAD-binding FR-type domain-containing protein</fullName>
    </recommendedName>
</protein>
<keyword evidence="3" id="KW-1133">Transmembrane helix</keyword>
<dbReference type="PANTHER" id="PTHR11972">
    <property type="entry name" value="NADPH OXIDASE"/>
    <property type="match status" value="1"/>
</dbReference>
<keyword evidence="3" id="KW-0812">Transmembrane</keyword>
<reference evidence="5 6" key="1">
    <citation type="journal article" date="2024" name="Nat. Commun.">
        <title>Phylogenomics reveals the evolutionary origins of lichenization in chlorophyte algae.</title>
        <authorList>
            <person name="Puginier C."/>
            <person name="Libourel C."/>
            <person name="Otte J."/>
            <person name="Skaloud P."/>
            <person name="Haon M."/>
            <person name="Grisel S."/>
            <person name="Petersen M."/>
            <person name="Berrin J.G."/>
            <person name="Delaux P.M."/>
            <person name="Dal Grande F."/>
            <person name="Keller J."/>
        </authorList>
    </citation>
    <scope>NUCLEOTIDE SEQUENCE [LARGE SCALE GENOMIC DNA]</scope>
    <source>
        <strain evidence="5 6">SAG 2523</strain>
    </source>
</reference>
<keyword evidence="6" id="KW-1185">Reference proteome</keyword>
<dbReference type="Pfam" id="PF08030">
    <property type="entry name" value="NAD_binding_6"/>
    <property type="match status" value="1"/>
</dbReference>
<evidence type="ECO:0000313" key="5">
    <source>
        <dbReference type="EMBL" id="KAK9863557.1"/>
    </source>
</evidence>